<feature type="non-terminal residue" evidence="2">
    <location>
        <position position="1"/>
    </location>
</feature>
<feature type="compositionally biased region" description="Basic residues" evidence="1">
    <location>
        <begin position="23"/>
        <end position="33"/>
    </location>
</feature>
<sequence length="61" mass="6831">RDDGYGPLERRGRLGRARQAPGHARRHSGRAARRLLGPGACLPHRPERCRGIARRRGGRQV</sequence>
<dbReference type="EMBL" id="CADCVK010000228">
    <property type="protein sequence ID" value="CAA9480445.1"/>
    <property type="molecule type" value="Genomic_DNA"/>
</dbReference>
<reference evidence="2" key="1">
    <citation type="submission" date="2020-02" db="EMBL/GenBank/DDBJ databases">
        <authorList>
            <person name="Meier V. D."/>
        </authorList>
    </citation>
    <scope>NUCLEOTIDE SEQUENCE</scope>
    <source>
        <strain evidence="2">AVDCRST_MAG12</strain>
    </source>
</reference>
<accession>A0A6J4S1B8</accession>
<feature type="non-terminal residue" evidence="2">
    <location>
        <position position="61"/>
    </location>
</feature>
<dbReference type="AlphaFoldDB" id="A0A6J4S1B8"/>
<proteinExistence type="predicted"/>
<protein>
    <submittedName>
        <fullName evidence="2">Uncharacterized protein</fullName>
    </submittedName>
</protein>
<name>A0A6J4S1B8_9ACTN</name>
<evidence type="ECO:0000313" key="2">
    <source>
        <dbReference type="EMBL" id="CAA9480445.1"/>
    </source>
</evidence>
<feature type="region of interest" description="Disordered" evidence="1">
    <location>
        <begin position="1"/>
        <end position="46"/>
    </location>
</feature>
<organism evidence="2">
    <name type="scientific">uncultured Rubrobacteraceae bacterium</name>
    <dbReference type="NCBI Taxonomy" id="349277"/>
    <lineage>
        <taxon>Bacteria</taxon>
        <taxon>Bacillati</taxon>
        <taxon>Actinomycetota</taxon>
        <taxon>Rubrobacteria</taxon>
        <taxon>Rubrobacterales</taxon>
        <taxon>Rubrobacteraceae</taxon>
        <taxon>environmental samples</taxon>
    </lineage>
</organism>
<gene>
    <name evidence="2" type="ORF">AVDCRST_MAG12-1468</name>
</gene>
<evidence type="ECO:0000256" key="1">
    <source>
        <dbReference type="SAM" id="MobiDB-lite"/>
    </source>
</evidence>